<evidence type="ECO:0000313" key="2">
    <source>
        <dbReference type="EMBL" id="TGG94065.1"/>
    </source>
</evidence>
<keyword evidence="1" id="KW-0812">Transmembrane</keyword>
<comment type="caution">
    <text evidence="2">The sequence shown here is derived from an EMBL/GenBank/DDBJ whole genome shotgun (WGS) entry which is preliminary data.</text>
</comment>
<keyword evidence="1" id="KW-1133">Transmembrane helix</keyword>
<evidence type="ECO:0000256" key="1">
    <source>
        <dbReference type="SAM" id="Phobius"/>
    </source>
</evidence>
<protein>
    <submittedName>
        <fullName evidence="2">Uncharacterized protein</fullName>
    </submittedName>
</protein>
<dbReference type="EMBL" id="SRMF01000002">
    <property type="protein sequence ID" value="TGG94065.1"/>
    <property type="molecule type" value="Genomic_DNA"/>
</dbReference>
<feature type="transmembrane region" description="Helical" evidence="1">
    <location>
        <begin position="143"/>
        <end position="161"/>
    </location>
</feature>
<accession>A0A4Z0WC01</accession>
<organism evidence="2 3">
    <name type="scientific">Natronospirillum operosum</name>
    <dbReference type="NCBI Taxonomy" id="2759953"/>
    <lineage>
        <taxon>Bacteria</taxon>
        <taxon>Pseudomonadati</taxon>
        <taxon>Pseudomonadota</taxon>
        <taxon>Gammaproteobacteria</taxon>
        <taxon>Oceanospirillales</taxon>
        <taxon>Natronospirillaceae</taxon>
        <taxon>Natronospirillum</taxon>
    </lineage>
</organism>
<dbReference type="Proteomes" id="UP000297475">
    <property type="component" value="Unassembled WGS sequence"/>
</dbReference>
<keyword evidence="3" id="KW-1185">Reference proteome</keyword>
<gene>
    <name evidence="2" type="ORF">E4656_07765</name>
</gene>
<sequence length="441" mass="50384">MIWPTVHKLARSPAALLALGSLLLLTTANALLLIWPTYLQIEQQWYQQGEQLAAEYAHRSTNLLTLDDRISLTVEAQRWARQDMLLGIEIADPQGRVITASGQTSHLPEVEFSAALYYEDSLLGNLTLWQDPAPLLQARWRNLALLAISTALLAGLGWLLWRRFLTRSLSQQTRFNDRLCELFPALQPDPIVEPDRQAEHLREQFEQHYHHSLLVVHELQQRLDDYQLAEIYQRFQDSRQPGEIADGALLKIDLLNLDALEGQLTAAIIKQLLDSTRQRCEDVMRLYHGETTQDPWQFLVRDHTDEGDFIQRTLCAAYVLNSLLRDHTDWALRPRPEFSLSIMAGPLYVGIQTSGGLPVRTVFGQAQQDLDALSTHNRGEQILVGEPVFRYAALGDVVEAEIYRDVTLPGAESLEVWRLSGFADNWLRVLDRQVQALRERF</sequence>
<dbReference type="AlphaFoldDB" id="A0A4Z0WC01"/>
<keyword evidence="1" id="KW-0472">Membrane</keyword>
<reference evidence="2 3" key="1">
    <citation type="submission" date="2019-04" db="EMBL/GenBank/DDBJ databases">
        <title>Natronospirillum operosus gen. nov., sp. nov., a haloalkaliphilic satellite isolated from decaying biomass of laboratory culture of cyanobacterium Geitlerinema sp. and proposal of Natronospirillaceae fam. nov. and Saccharospirillaceae fam. nov.</title>
        <authorList>
            <person name="Kevbrin V."/>
            <person name="Boltyanskaya Y."/>
            <person name="Koziaeva V."/>
            <person name="Grouzdev D.S."/>
            <person name="Park M."/>
            <person name="Cho J."/>
        </authorList>
    </citation>
    <scope>NUCLEOTIDE SEQUENCE [LARGE SCALE GENOMIC DNA]</scope>
    <source>
        <strain evidence="2 3">G-116</strain>
    </source>
</reference>
<evidence type="ECO:0000313" key="3">
    <source>
        <dbReference type="Proteomes" id="UP000297475"/>
    </source>
</evidence>
<name>A0A4Z0WC01_9GAMM</name>
<proteinExistence type="predicted"/>